<protein>
    <recommendedName>
        <fullName evidence="7">Protein YAE1</fullName>
    </recommendedName>
    <alternativeName>
        <fullName evidence="6">Protein yae1</fullName>
    </alternativeName>
</protein>
<comment type="function">
    <text evidence="1">The complex LTO1:YAE1 may function as a target specific adapter that probably recruits apo-RPLI1 to the cytosolic iron-sulfur protein assembly (CIA) complex machinery. May be required for biogenesis of the large ribosomal subunit and initiation of translation.</text>
</comment>
<dbReference type="GO" id="GO:0005634">
    <property type="term" value="C:nucleus"/>
    <property type="evidence" value="ECO:0007669"/>
    <property type="project" value="UniProtKB-SubCell"/>
</dbReference>
<dbReference type="GO" id="GO:0005737">
    <property type="term" value="C:cytoplasm"/>
    <property type="evidence" value="ECO:0007669"/>
    <property type="project" value="UniProtKB-SubCell"/>
</dbReference>
<dbReference type="Pfam" id="PF09811">
    <property type="entry name" value="Yae1_N"/>
    <property type="match status" value="1"/>
</dbReference>
<gene>
    <name evidence="12" type="ORF">CC80DRAFT_490750</name>
</gene>
<sequence>MLRELSPHLGPIALPAGTTPPTPPHNDPLDDIYGSEPSSPNLSSQSFSRPDEILSDLPSRQRALDTDAYREGLSNNKGQFVQEGFDEGYSLGANLGILVGYILGILQGFMTALKGHDETRWEAAKKLWDDAQKELAIEEVLGQEWIDEEGIWKWEVEGKDDEVTFKEVAEQHPVLKTWIGRVRDIAQTWGVDLEALEGGQEGAVEAEG</sequence>
<keyword evidence="8" id="KW-0963">Cytoplasm</keyword>
<proteinExistence type="inferred from homology"/>
<evidence type="ECO:0000256" key="8">
    <source>
        <dbReference type="ARBA" id="ARBA00022490"/>
    </source>
</evidence>
<evidence type="ECO:0000256" key="1">
    <source>
        <dbReference type="ARBA" id="ARBA00003836"/>
    </source>
</evidence>
<evidence type="ECO:0000256" key="9">
    <source>
        <dbReference type="ARBA" id="ARBA00023242"/>
    </source>
</evidence>
<comment type="subcellular location">
    <subcellularLocation>
        <location evidence="3">Cytoplasm</location>
    </subcellularLocation>
    <subcellularLocation>
        <location evidence="2">Nucleus</location>
    </subcellularLocation>
</comment>
<accession>A0A6A5U3U7</accession>
<evidence type="ECO:0000313" key="12">
    <source>
        <dbReference type="EMBL" id="KAF1959000.1"/>
    </source>
</evidence>
<evidence type="ECO:0000313" key="13">
    <source>
        <dbReference type="Proteomes" id="UP000800035"/>
    </source>
</evidence>
<organism evidence="12 13">
    <name type="scientific">Byssothecium circinans</name>
    <dbReference type="NCBI Taxonomy" id="147558"/>
    <lineage>
        <taxon>Eukaryota</taxon>
        <taxon>Fungi</taxon>
        <taxon>Dikarya</taxon>
        <taxon>Ascomycota</taxon>
        <taxon>Pezizomycotina</taxon>
        <taxon>Dothideomycetes</taxon>
        <taxon>Pleosporomycetidae</taxon>
        <taxon>Pleosporales</taxon>
        <taxon>Massarineae</taxon>
        <taxon>Massarinaceae</taxon>
        <taxon>Byssothecium</taxon>
    </lineage>
</organism>
<evidence type="ECO:0000256" key="7">
    <source>
        <dbReference type="ARBA" id="ARBA00018400"/>
    </source>
</evidence>
<feature type="domain" description="Essential protein Yae1 N-terminal" evidence="11">
    <location>
        <begin position="69"/>
        <end position="106"/>
    </location>
</feature>
<feature type="compositionally biased region" description="Low complexity" evidence="10">
    <location>
        <begin position="35"/>
        <end position="48"/>
    </location>
</feature>
<dbReference type="EMBL" id="ML976986">
    <property type="protein sequence ID" value="KAF1959000.1"/>
    <property type="molecule type" value="Genomic_DNA"/>
</dbReference>
<dbReference type="OrthoDB" id="20086at2759"/>
<evidence type="ECO:0000256" key="10">
    <source>
        <dbReference type="SAM" id="MobiDB-lite"/>
    </source>
</evidence>
<keyword evidence="9" id="KW-0539">Nucleus</keyword>
<dbReference type="Proteomes" id="UP000800035">
    <property type="component" value="Unassembled WGS sequence"/>
</dbReference>
<dbReference type="InterPro" id="IPR019191">
    <property type="entry name" value="Essential_protein_Yae1_N"/>
</dbReference>
<reference evidence="12" key="1">
    <citation type="journal article" date="2020" name="Stud. Mycol.">
        <title>101 Dothideomycetes genomes: a test case for predicting lifestyles and emergence of pathogens.</title>
        <authorList>
            <person name="Haridas S."/>
            <person name="Albert R."/>
            <person name="Binder M."/>
            <person name="Bloem J."/>
            <person name="Labutti K."/>
            <person name="Salamov A."/>
            <person name="Andreopoulos B."/>
            <person name="Baker S."/>
            <person name="Barry K."/>
            <person name="Bills G."/>
            <person name="Bluhm B."/>
            <person name="Cannon C."/>
            <person name="Castanera R."/>
            <person name="Culley D."/>
            <person name="Daum C."/>
            <person name="Ezra D."/>
            <person name="Gonzalez J."/>
            <person name="Henrissat B."/>
            <person name="Kuo A."/>
            <person name="Liang C."/>
            <person name="Lipzen A."/>
            <person name="Lutzoni F."/>
            <person name="Magnuson J."/>
            <person name="Mondo S."/>
            <person name="Nolan M."/>
            <person name="Ohm R."/>
            <person name="Pangilinan J."/>
            <person name="Park H.-J."/>
            <person name="Ramirez L."/>
            <person name="Alfaro M."/>
            <person name="Sun H."/>
            <person name="Tritt A."/>
            <person name="Yoshinaga Y."/>
            <person name="Zwiers L.-H."/>
            <person name="Turgeon B."/>
            <person name="Goodwin S."/>
            <person name="Spatafora J."/>
            <person name="Crous P."/>
            <person name="Grigoriev I."/>
        </authorList>
    </citation>
    <scope>NUCLEOTIDE SEQUENCE</scope>
    <source>
        <strain evidence="12">CBS 675.92</strain>
    </source>
</reference>
<name>A0A6A5U3U7_9PLEO</name>
<evidence type="ECO:0000256" key="6">
    <source>
        <dbReference type="ARBA" id="ARBA00017286"/>
    </source>
</evidence>
<comment type="subunit">
    <text evidence="5">May form a complex with LTO1.</text>
</comment>
<dbReference type="PANTHER" id="PTHR18829:SF0">
    <property type="entry name" value="PROTEIN YAE1 HOMOLOG"/>
    <property type="match status" value="1"/>
</dbReference>
<dbReference type="AlphaFoldDB" id="A0A6A5U3U7"/>
<feature type="region of interest" description="Disordered" evidence="10">
    <location>
        <begin position="1"/>
        <end position="52"/>
    </location>
</feature>
<evidence type="ECO:0000259" key="11">
    <source>
        <dbReference type="Pfam" id="PF09811"/>
    </source>
</evidence>
<dbReference type="InterPro" id="IPR038881">
    <property type="entry name" value="Yae1-like"/>
</dbReference>
<keyword evidence="13" id="KW-1185">Reference proteome</keyword>
<evidence type="ECO:0000256" key="2">
    <source>
        <dbReference type="ARBA" id="ARBA00004123"/>
    </source>
</evidence>
<evidence type="ECO:0000256" key="5">
    <source>
        <dbReference type="ARBA" id="ARBA00011427"/>
    </source>
</evidence>
<comment type="similarity">
    <text evidence="4">Belongs to the YAE1 family.</text>
</comment>
<dbReference type="PANTHER" id="PTHR18829">
    <property type="entry name" value="PROTEIN YAE1 HOMOLOG"/>
    <property type="match status" value="1"/>
</dbReference>
<evidence type="ECO:0000256" key="4">
    <source>
        <dbReference type="ARBA" id="ARBA00007096"/>
    </source>
</evidence>
<evidence type="ECO:0000256" key="3">
    <source>
        <dbReference type="ARBA" id="ARBA00004496"/>
    </source>
</evidence>